<dbReference type="PANTHER" id="PTHR11742:SF55">
    <property type="entry name" value="ENDOPLASMIC RETICULUM MANNOSYL-OLIGOSACCHARIDE 1,2-ALPHA-MANNOSIDASE"/>
    <property type="match status" value="1"/>
</dbReference>
<evidence type="ECO:0000256" key="8">
    <source>
        <dbReference type="ARBA" id="ARBA00047669"/>
    </source>
</evidence>
<comment type="pathway">
    <text evidence="2">Protein modification; protein glycosylation.</text>
</comment>
<dbReference type="InterPro" id="IPR036026">
    <property type="entry name" value="Seven-hairpin_glycosidases"/>
</dbReference>
<evidence type="ECO:0000256" key="1">
    <source>
        <dbReference type="ARBA" id="ARBA00001913"/>
    </source>
</evidence>
<gene>
    <name evidence="15" type="ORF">AW171_hschr74112</name>
</gene>
<evidence type="ECO:0000256" key="13">
    <source>
        <dbReference type="RuleBase" id="RU361193"/>
    </source>
</evidence>
<name>A0A0X8HV58_9SACH</name>
<dbReference type="PRINTS" id="PR00747">
    <property type="entry name" value="GLYHDRLASE47"/>
</dbReference>
<comment type="catalytic activity">
    <reaction evidence="8">
        <text>N(4)-(alpha-D-Man-(1-&gt;2)-alpha-D-Man-(1-&gt;2)-alpha-D-Man-(1-&gt;3)-[alpha-D-Man-(1-&gt;3)-[alpha-D-Man-(1-&gt;2)-alpha-D-Man-(1-&gt;6)]-alpha-D-Man-(1-&gt;6)]-beta-D-Man-(1-&gt;4)-beta-D-GlcNAc-(1-&gt;4)-beta-D-GlcNAc)-L-asparaginyl-[protein] (N-glucan mannose isomer 8A1,2,3B1,3) + 3 H2O = N(4)-(alpha-D-Man-(1-&gt;3)-[alpha-D-Man-(1-&gt;3)-[alpha-D-Man-(1-&gt;6)]-alpha-D-Man-(1-&gt;6)]-beta-D-Man-(1-&gt;4)-beta-D-GlcNAc-(1-&gt;4)-beta-D-GlcNAc)-L-asparaginyl-[protein] (N-glucan mannose isomer 5A1,2) + 3 beta-D-mannose</text>
        <dbReference type="Rhea" id="RHEA:56028"/>
        <dbReference type="Rhea" id="RHEA-COMP:14358"/>
        <dbReference type="Rhea" id="RHEA-COMP:14367"/>
        <dbReference type="ChEBI" id="CHEBI:15377"/>
        <dbReference type="ChEBI" id="CHEBI:28563"/>
        <dbReference type="ChEBI" id="CHEBI:59087"/>
        <dbReference type="ChEBI" id="CHEBI:60628"/>
        <dbReference type="EC" id="3.2.1.113"/>
    </reaction>
</comment>
<evidence type="ECO:0000256" key="6">
    <source>
        <dbReference type="ARBA" id="ARBA00022837"/>
    </source>
</evidence>
<dbReference type="GO" id="GO:0005783">
    <property type="term" value="C:endoplasmic reticulum"/>
    <property type="evidence" value="ECO:0007669"/>
    <property type="project" value="TreeGrafter"/>
</dbReference>
<keyword evidence="14" id="KW-1133">Transmembrane helix</keyword>
<keyword evidence="13" id="KW-0326">Glycosidase</keyword>
<dbReference type="GO" id="GO:0005975">
    <property type="term" value="P:carbohydrate metabolic process"/>
    <property type="evidence" value="ECO:0007669"/>
    <property type="project" value="InterPro"/>
</dbReference>
<keyword evidence="16" id="KW-1185">Reference proteome</keyword>
<evidence type="ECO:0000256" key="7">
    <source>
        <dbReference type="ARBA" id="ARBA00023157"/>
    </source>
</evidence>
<evidence type="ECO:0000313" key="15">
    <source>
        <dbReference type="EMBL" id="AMD22101.1"/>
    </source>
</evidence>
<comment type="catalytic activity">
    <reaction evidence="9">
        <text>N(4)-(alpha-D-Man-(1-&gt;2)-alpha-D-Man-(1-&gt;2)-alpha-D-Man-(1-&gt;3)-[alpha-D-Man-(1-&gt;2)-alpha-D-Man-(1-&gt;3)-[alpha-D-Man-(1-&gt;2)-alpha-D-Man-(1-&gt;6)]-alpha-D-Man-(1-&gt;6)]-beta-D-Man-(1-&gt;4)-beta-D-GlcNAc-(1-&gt;4)-beta-D-GlcNAc)-L-asparaginyl-[protein] (N-glucan mannose isomer 9A1,2,3B1,2,3) + 4 H2O = N(4)-(alpha-D-Man-(1-&gt;3)-[alpha-D-Man-(1-&gt;3)-[alpha-D-Man-(1-&gt;6)]-alpha-D-Man-(1-&gt;6)]-beta-D-Man-(1-&gt;4)-beta-D-GlcNAc-(1-&gt;4)-beta-D-GlcNAc)-L-asparaginyl-[protein] (N-glucan mannose isomer 5A1,2) + 4 beta-D-mannose</text>
        <dbReference type="Rhea" id="RHEA:56008"/>
        <dbReference type="Rhea" id="RHEA-COMP:14356"/>
        <dbReference type="Rhea" id="RHEA-COMP:14367"/>
        <dbReference type="ChEBI" id="CHEBI:15377"/>
        <dbReference type="ChEBI" id="CHEBI:28563"/>
        <dbReference type="ChEBI" id="CHEBI:59087"/>
        <dbReference type="ChEBI" id="CHEBI:139493"/>
        <dbReference type="EC" id="3.2.1.113"/>
    </reaction>
</comment>
<feature type="transmembrane region" description="Helical" evidence="14">
    <location>
        <begin position="9"/>
        <end position="26"/>
    </location>
</feature>
<evidence type="ECO:0000313" key="16">
    <source>
        <dbReference type="Proteomes" id="UP000243052"/>
    </source>
</evidence>
<keyword evidence="5 13" id="KW-0378">Hydrolase</keyword>
<comment type="similarity">
    <text evidence="3 13">Belongs to the glycosyl hydrolase 47 family.</text>
</comment>
<dbReference type="EMBL" id="CP014247">
    <property type="protein sequence ID" value="AMD22101.1"/>
    <property type="molecule type" value="Genomic_DNA"/>
</dbReference>
<keyword evidence="14" id="KW-0472">Membrane</keyword>
<protein>
    <recommendedName>
        <fullName evidence="13">alpha-1,2-Mannosidase</fullName>
        <ecNumber evidence="13">3.2.1.-</ecNumber>
    </recommendedName>
</protein>
<feature type="disulfide bond" evidence="12">
    <location>
        <begin position="337"/>
        <end position="380"/>
    </location>
</feature>
<evidence type="ECO:0000256" key="14">
    <source>
        <dbReference type="SAM" id="Phobius"/>
    </source>
</evidence>
<comment type="cofactor">
    <cofactor evidence="1 11">
        <name>Ca(2+)</name>
        <dbReference type="ChEBI" id="CHEBI:29108"/>
    </cofactor>
</comment>
<feature type="active site" evidence="10">
    <location>
        <position position="272"/>
    </location>
</feature>
<feature type="binding site" evidence="11">
    <location>
        <position position="520"/>
    </location>
    <ligand>
        <name>Ca(2+)</name>
        <dbReference type="ChEBI" id="CHEBI:29108"/>
    </ligand>
</feature>
<accession>A0A0X8HV58</accession>
<dbReference type="GO" id="GO:0004571">
    <property type="term" value="F:mannosyl-oligosaccharide 1,2-alpha-mannosidase activity"/>
    <property type="evidence" value="ECO:0007669"/>
    <property type="project" value="UniProtKB-EC"/>
</dbReference>
<evidence type="ECO:0000256" key="2">
    <source>
        <dbReference type="ARBA" id="ARBA00004922"/>
    </source>
</evidence>
<dbReference type="Pfam" id="PF01532">
    <property type="entry name" value="Glyco_hydro_47"/>
    <property type="match status" value="1"/>
</dbReference>
<evidence type="ECO:0000256" key="12">
    <source>
        <dbReference type="PIRSR" id="PIRSR601382-3"/>
    </source>
</evidence>
<dbReference type="GeneID" id="28725432"/>
<dbReference type="InterPro" id="IPR001382">
    <property type="entry name" value="Glyco_hydro_47"/>
</dbReference>
<keyword evidence="14" id="KW-0812">Transmembrane</keyword>
<dbReference type="Proteomes" id="UP000243052">
    <property type="component" value="Chromosome vii"/>
</dbReference>
<proteinExistence type="inferred from homology"/>
<dbReference type="GO" id="GO:0005509">
    <property type="term" value="F:calcium ion binding"/>
    <property type="evidence" value="ECO:0007669"/>
    <property type="project" value="InterPro"/>
</dbReference>
<keyword evidence="4 11" id="KW-0479">Metal-binding</keyword>
<dbReference type="STRING" id="45286.A0A0X8HV58"/>
<organism evidence="15 16">
    <name type="scientific">Eremothecium sinecaudum</name>
    <dbReference type="NCBI Taxonomy" id="45286"/>
    <lineage>
        <taxon>Eukaryota</taxon>
        <taxon>Fungi</taxon>
        <taxon>Dikarya</taxon>
        <taxon>Ascomycota</taxon>
        <taxon>Saccharomycotina</taxon>
        <taxon>Saccharomycetes</taxon>
        <taxon>Saccharomycetales</taxon>
        <taxon>Saccharomycetaceae</taxon>
        <taxon>Eremothecium</taxon>
    </lineage>
</organism>
<feature type="active site" description="Proton donor" evidence="10">
    <location>
        <position position="135"/>
    </location>
</feature>
<keyword evidence="6 11" id="KW-0106">Calcium</keyword>
<dbReference type="OrthoDB" id="8118055at2759"/>
<reference evidence="15 16" key="1">
    <citation type="submission" date="2016-01" db="EMBL/GenBank/DDBJ databases">
        <title>Genome sequence of the yeast Holleya sinecauda.</title>
        <authorList>
            <person name="Dietrich F.S."/>
        </authorList>
    </citation>
    <scope>NUCLEOTIDE SEQUENCE [LARGE SCALE GENOMIC DNA]</scope>
    <source>
        <strain evidence="15 16">ATCC 58844</strain>
    </source>
</reference>
<feature type="active site" description="Proton donor" evidence="10">
    <location>
        <position position="394"/>
    </location>
</feature>
<keyword evidence="7 12" id="KW-1015">Disulfide bond</keyword>
<dbReference type="Gene3D" id="1.50.10.10">
    <property type="match status" value="1"/>
</dbReference>
<dbReference type="InterPro" id="IPR012341">
    <property type="entry name" value="6hp_glycosidase-like_sf"/>
</dbReference>
<sequence length="545" mass="63420">MAVPRLRKLTVRASLLVFIGLIYYFIRRQSSGEPPSNTVAKYEIEEVFLESWDSYVNNAWGYDVFRAYHGTGHNVDHEKPIGWMIIDSLDTMMIMYNNTESEDHKVRFRKHIQKCEDWIRDELDFDVNKYVSVFETTIRILGGLLSAYYLSGEIGVGDPEVYLTQAIDLGNRLALGFNTATGIPYAAVNLHTGAGITSLVSTAEFTTLQMEFKYLTYITGNKTYWHLAENVYKPLFKVNEFPSQWDGLVPLTANPYTGTFSGRVISLGSKGDSFYEYLLKQYLLTREKLYLHLYNISMKGVQKHLVDRLGENGYLYIGELQRGFRWPLSGKMDHLVCFMGGAYAMAATEGFPIEEAQKQPWWNDDREYYWTMGQELTRTCYKMYEEIPSGLAPEIVVFRQSVEEEHEDWWESPSGLFFVKPTDVHNLQRPETVESIMFMYKLSKDKKYRSWAWNIFQSFRKHGAYNEEDGSRSYTSIVNVLEEEVEHLDNMESFWLAETLKYLYLTYVEDFSLTNIVFNTEAHPIPVFKQSRLKQLNLKTDIAIH</sequence>
<evidence type="ECO:0000256" key="11">
    <source>
        <dbReference type="PIRSR" id="PIRSR601382-2"/>
    </source>
</evidence>
<dbReference type="InterPro" id="IPR050749">
    <property type="entry name" value="Glycosyl_Hydrolase_47"/>
</dbReference>
<dbReference type="GO" id="GO:0016020">
    <property type="term" value="C:membrane"/>
    <property type="evidence" value="ECO:0007669"/>
    <property type="project" value="InterPro"/>
</dbReference>
<evidence type="ECO:0000256" key="9">
    <source>
        <dbReference type="ARBA" id="ARBA00048605"/>
    </source>
</evidence>
<dbReference type="PANTHER" id="PTHR11742">
    <property type="entry name" value="MANNOSYL-OLIGOSACCHARIDE ALPHA-1,2-MANNOSIDASE-RELATED"/>
    <property type="match status" value="1"/>
</dbReference>
<evidence type="ECO:0000256" key="5">
    <source>
        <dbReference type="ARBA" id="ARBA00022801"/>
    </source>
</evidence>
<evidence type="ECO:0000256" key="4">
    <source>
        <dbReference type="ARBA" id="ARBA00022723"/>
    </source>
</evidence>
<dbReference type="EC" id="3.2.1.-" evidence="13"/>
<feature type="active site" evidence="10">
    <location>
        <position position="431"/>
    </location>
</feature>
<dbReference type="GO" id="GO:0036503">
    <property type="term" value="P:ERAD pathway"/>
    <property type="evidence" value="ECO:0007669"/>
    <property type="project" value="UniProtKB-ARBA"/>
</dbReference>
<evidence type="ECO:0000256" key="10">
    <source>
        <dbReference type="PIRSR" id="PIRSR601382-1"/>
    </source>
</evidence>
<dbReference type="SUPFAM" id="SSF48225">
    <property type="entry name" value="Seven-hairpin glycosidases"/>
    <property type="match status" value="1"/>
</dbReference>
<dbReference type="AlphaFoldDB" id="A0A0X8HV58"/>
<evidence type="ECO:0000256" key="3">
    <source>
        <dbReference type="ARBA" id="ARBA00007658"/>
    </source>
</evidence>
<dbReference type="RefSeq" id="XP_017989097.1">
    <property type="nucleotide sequence ID" value="XM_018133740.1"/>
</dbReference>